<dbReference type="SUPFAM" id="SSF55031">
    <property type="entry name" value="Bacterial exopeptidase dimerisation domain"/>
    <property type="match status" value="1"/>
</dbReference>
<accession>A0ABU1SH83</accession>
<dbReference type="PANTHER" id="PTHR43808:SF8">
    <property type="entry name" value="PEPTIDASE M20 DIMERISATION DOMAIN-CONTAINING PROTEIN"/>
    <property type="match status" value="1"/>
</dbReference>
<dbReference type="EMBL" id="JAVDUM010000013">
    <property type="protein sequence ID" value="MDR6868222.1"/>
    <property type="molecule type" value="Genomic_DNA"/>
</dbReference>
<comment type="cofactor">
    <cofactor evidence="1">
        <name>Zn(2+)</name>
        <dbReference type="ChEBI" id="CHEBI:29105"/>
    </cofactor>
</comment>
<keyword evidence="4" id="KW-0378">Hydrolase</keyword>
<evidence type="ECO:0000259" key="6">
    <source>
        <dbReference type="Pfam" id="PF07687"/>
    </source>
</evidence>
<name>A0ABU1SH83_9MICO</name>
<evidence type="ECO:0000256" key="2">
    <source>
        <dbReference type="ARBA" id="ARBA00006247"/>
    </source>
</evidence>
<dbReference type="PANTHER" id="PTHR43808">
    <property type="entry name" value="ACETYLORNITHINE DEACETYLASE"/>
    <property type="match status" value="1"/>
</dbReference>
<keyword evidence="3" id="KW-0479">Metal-binding</keyword>
<dbReference type="Gene3D" id="3.30.70.360">
    <property type="match status" value="1"/>
</dbReference>
<evidence type="ECO:0000313" key="7">
    <source>
        <dbReference type="EMBL" id="MDR6868222.1"/>
    </source>
</evidence>
<dbReference type="SUPFAM" id="SSF53187">
    <property type="entry name" value="Zn-dependent exopeptidases"/>
    <property type="match status" value="1"/>
</dbReference>
<dbReference type="InterPro" id="IPR011650">
    <property type="entry name" value="Peptidase_M20_dimer"/>
</dbReference>
<organism evidence="7 8">
    <name type="scientific">Microbacterium resistens</name>
    <dbReference type="NCBI Taxonomy" id="156977"/>
    <lineage>
        <taxon>Bacteria</taxon>
        <taxon>Bacillati</taxon>
        <taxon>Actinomycetota</taxon>
        <taxon>Actinomycetes</taxon>
        <taxon>Micrococcales</taxon>
        <taxon>Microbacteriaceae</taxon>
        <taxon>Microbacterium</taxon>
    </lineage>
</organism>
<comment type="caution">
    <text evidence="7">The sequence shown here is derived from an EMBL/GenBank/DDBJ whole genome shotgun (WGS) entry which is preliminary data.</text>
</comment>
<keyword evidence="5" id="KW-0862">Zinc</keyword>
<evidence type="ECO:0000256" key="4">
    <source>
        <dbReference type="ARBA" id="ARBA00022801"/>
    </source>
</evidence>
<dbReference type="Pfam" id="PF07687">
    <property type="entry name" value="M20_dimer"/>
    <property type="match status" value="1"/>
</dbReference>
<sequence>MSVADPDLPEVARLAAELIRFDTSNFGGGNAKGEREAAEHVGAYLEGIGLTPEYFEPIPRRTNVMARVPGRDGDKPALVVHGHLDVVPAMADDWSVDPFAGIVKDGMLWGRGAVDMKNMDAMILTSVADLLRAGEQPERDLILAFFADEENGGVEGSAIVVRERPDWFAGATEAISEVGGYSIDVAGHRAYLLQTGEKALMWIRLVARGRAGHGSRLHPENAITRLAEAVAAIGRTQWPVRLTTTTRELLAGLSALTGIPDDDPDALASAAGPAEAFLRSTFRTTANPTMLTAGYKHNVIPERAEALIDVRVLPGTEDAVLAQLQEIVGTDVRIEMVVRDIGMETPFEGDLVDAMVGALGRHDPGVPVIPYLLGAGTDNKALATLGITGYGFAPLRLPADLDFTGMFHGVDERVPVDSLVFGQQVLTDLFRTY</sequence>
<dbReference type="InterPro" id="IPR002933">
    <property type="entry name" value="Peptidase_M20"/>
</dbReference>
<proteinExistence type="inferred from homology"/>
<dbReference type="RefSeq" id="WP_310021820.1">
    <property type="nucleotide sequence ID" value="NZ_JAVDUM010000013.1"/>
</dbReference>
<dbReference type="PROSITE" id="PS00759">
    <property type="entry name" value="ARGE_DAPE_CPG2_2"/>
    <property type="match status" value="1"/>
</dbReference>
<dbReference type="InterPro" id="IPR001261">
    <property type="entry name" value="ArgE/DapE_CS"/>
</dbReference>
<reference evidence="7 8" key="1">
    <citation type="submission" date="2023-07" db="EMBL/GenBank/DDBJ databases">
        <title>Sorghum-associated microbial communities from plants grown in Nebraska, USA.</title>
        <authorList>
            <person name="Schachtman D."/>
        </authorList>
    </citation>
    <scope>NUCLEOTIDE SEQUENCE [LARGE SCALE GENOMIC DNA]</scope>
    <source>
        <strain evidence="7 8">2980</strain>
    </source>
</reference>
<dbReference type="InterPro" id="IPR036264">
    <property type="entry name" value="Bact_exopeptidase_dim_dom"/>
</dbReference>
<evidence type="ECO:0000256" key="3">
    <source>
        <dbReference type="ARBA" id="ARBA00022723"/>
    </source>
</evidence>
<feature type="domain" description="Peptidase M20 dimerisation" evidence="6">
    <location>
        <begin position="195"/>
        <end position="330"/>
    </location>
</feature>
<dbReference type="InterPro" id="IPR050072">
    <property type="entry name" value="Peptidase_M20A"/>
</dbReference>
<keyword evidence="8" id="KW-1185">Reference proteome</keyword>
<dbReference type="Gene3D" id="3.40.630.10">
    <property type="entry name" value="Zn peptidases"/>
    <property type="match status" value="1"/>
</dbReference>
<evidence type="ECO:0000256" key="5">
    <source>
        <dbReference type="ARBA" id="ARBA00022833"/>
    </source>
</evidence>
<evidence type="ECO:0000313" key="8">
    <source>
        <dbReference type="Proteomes" id="UP001259347"/>
    </source>
</evidence>
<dbReference type="Pfam" id="PF01546">
    <property type="entry name" value="Peptidase_M20"/>
    <property type="match status" value="1"/>
</dbReference>
<dbReference type="Proteomes" id="UP001259347">
    <property type="component" value="Unassembled WGS sequence"/>
</dbReference>
<gene>
    <name evidence="7" type="ORF">J2Y69_002836</name>
</gene>
<comment type="similarity">
    <text evidence="2">Belongs to the peptidase M20A family.</text>
</comment>
<protein>
    <submittedName>
        <fullName evidence="7">Acetylornithine deacetylase/succinyl-diaminopimelate desuccinylase-like protein</fullName>
    </submittedName>
</protein>
<evidence type="ECO:0000256" key="1">
    <source>
        <dbReference type="ARBA" id="ARBA00001947"/>
    </source>
</evidence>
<dbReference type="NCBIfam" id="NF005913">
    <property type="entry name" value="PRK07906.1"/>
    <property type="match status" value="1"/>
</dbReference>
<dbReference type="Gene3D" id="1.10.150.900">
    <property type="match status" value="1"/>
</dbReference>